<keyword evidence="1" id="KW-1277">Toxin-antitoxin system</keyword>
<dbReference type="InterPro" id="IPR007712">
    <property type="entry name" value="RelE/ParE_toxin"/>
</dbReference>
<dbReference type="Gene3D" id="3.30.2310.20">
    <property type="entry name" value="RelE-like"/>
    <property type="match status" value="1"/>
</dbReference>
<evidence type="ECO:0000313" key="2">
    <source>
        <dbReference type="EMBL" id="AMN76886.1"/>
    </source>
</evidence>
<dbReference type="Proteomes" id="UP000070516">
    <property type="component" value="Chromosome"/>
</dbReference>
<protein>
    <submittedName>
        <fullName evidence="2">Plasmid stabilization protein ParE</fullName>
    </submittedName>
</protein>
<dbReference type="EMBL" id="CP014546">
    <property type="protein sequence ID" value="AMN76886.1"/>
    <property type="molecule type" value="Genomic_DNA"/>
</dbReference>
<name>A0A127HQP9_PSEAZ</name>
<proteinExistence type="predicted"/>
<dbReference type="AlphaFoldDB" id="A0A127HQP9"/>
<dbReference type="RefSeq" id="WP_061433909.1">
    <property type="nucleotide sequence ID" value="NZ_CP014546.1"/>
</dbReference>
<reference evidence="2 3" key="1">
    <citation type="submission" date="2016-02" db="EMBL/GenBank/DDBJ databases">
        <title>Complete genome sequence of Pseudomonas azotoformans S4.</title>
        <authorList>
            <person name="Fang Y."/>
            <person name="Wu L."/>
            <person name="Feng G."/>
        </authorList>
    </citation>
    <scope>NUCLEOTIDE SEQUENCE [LARGE SCALE GENOMIC DNA]</scope>
    <source>
        <strain evidence="2 3">S4</strain>
    </source>
</reference>
<organism evidence="2 3">
    <name type="scientific">Pseudomonas azotoformans</name>
    <dbReference type="NCBI Taxonomy" id="47878"/>
    <lineage>
        <taxon>Bacteria</taxon>
        <taxon>Pseudomonadati</taxon>
        <taxon>Pseudomonadota</taxon>
        <taxon>Gammaproteobacteria</taxon>
        <taxon>Pseudomonadales</taxon>
        <taxon>Pseudomonadaceae</taxon>
        <taxon>Pseudomonas</taxon>
    </lineage>
</organism>
<dbReference type="KEGG" id="pazo:AYR47_00425"/>
<evidence type="ECO:0000256" key="1">
    <source>
        <dbReference type="ARBA" id="ARBA00022649"/>
    </source>
</evidence>
<dbReference type="InterPro" id="IPR035093">
    <property type="entry name" value="RelE/ParE_toxin_dom_sf"/>
</dbReference>
<accession>A0A127HQP9</accession>
<evidence type="ECO:0000313" key="3">
    <source>
        <dbReference type="Proteomes" id="UP000070516"/>
    </source>
</evidence>
<gene>
    <name evidence="2" type="ORF">AYR47_00425</name>
</gene>
<sequence>MPQYQVSTLAQSDIVNILSHYQAQFGIACRQRYQDLILTALEDIGAVPYRIGSSFRDEVAPGLRSFHLLHSRKRAANSEGVVQKPQHVIFYRLADDQAIEVVRLVHETAEARLHLAKD</sequence>
<dbReference type="Pfam" id="PF05016">
    <property type="entry name" value="ParE_toxin"/>
    <property type="match status" value="1"/>
</dbReference>